<evidence type="ECO:0000313" key="3">
    <source>
        <dbReference type="Proteomes" id="UP000179233"/>
    </source>
</evidence>
<feature type="region of interest" description="Disordered" evidence="1">
    <location>
        <begin position="49"/>
        <end position="82"/>
    </location>
</feature>
<accession>A0A1G1VRV2</accession>
<feature type="compositionally biased region" description="Polar residues" evidence="1">
    <location>
        <begin position="56"/>
        <end position="69"/>
    </location>
</feature>
<sequence length="113" mass="13581">MTQKRYYMPDYRKSFHTGTLGRVNSHTRRYTDLVQHKRHLMPHMSQLDNRVRSHSQRQSYKQHQGSLSISHIPRKYGPDNVMQWKDKRNRPIVQLFLSTNKRASNLHTPDGRQ</sequence>
<dbReference type="Proteomes" id="UP000179233">
    <property type="component" value="Unassembled WGS sequence"/>
</dbReference>
<evidence type="ECO:0000256" key="1">
    <source>
        <dbReference type="SAM" id="MobiDB-lite"/>
    </source>
</evidence>
<comment type="caution">
    <text evidence="2">The sequence shown here is derived from an EMBL/GenBank/DDBJ whole genome shotgun (WGS) entry which is preliminary data.</text>
</comment>
<proteinExistence type="predicted"/>
<gene>
    <name evidence="2" type="ORF">A2786_01275</name>
</gene>
<dbReference type="AlphaFoldDB" id="A0A1G1VRV2"/>
<evidence type="ECO:0000313" key="2">
    <source>
        <dbReference type="EMBL" id="OGY18133.1"/>
    </source>
</evidence>
<reference evidence="2 3" key="1">
    <citation type="journal article" date="2016" name="Nat. Commun.">
        <title>Thousands of microbial genomes shed light on interconnected biogeochemical processes in an aquifer system.</title>
        <authorList>
            <person name="Anantharaman K."/>
            <person name="Brown C.T."/>
            <person name="Hug L.A."/>
            <person name="Sharon I."/>
            <person name="Castelle C.J."/>
            <person name="Probst A.J."/>
            <person name="Thomas B.C."/>
            <person name="Singh A."/>
            <person name="Wilkins M.J."/>
            <person name="Karaoz U."/>
            <person name="Brodie E.L."/>
            <person name="Williams K.H."/>
            <person name="Hubbard S.S."/>
            <person name="Banfield J.F."/>
        </authorList>
    </citation>
    <scope>NUCLEOTIDE SEQUENCE [LARGE SCALE GENOMIC DNA]</scope>
</reference>
<protein>
    <submittedName>
        <fullName evidence="2">Uncharacterized protein</fullName>
    </submittedName>
</protein>
<dbReference type="EMBL" id="MHCJ01000003">
    <property type="protein sequence ID" value="OGY18133.1"/>
    <property type="molecule type" value="Genomic_DNA"/>
</dbReference>
<name>A0A1G1VRV2_9BACT</name>
<organism evidence="2 3">
    <name type="scientific">Candidatus Chisholmbacteria bacterium RIFCSPHIGHO2_01_FULL_52_32</name>
    <dbReference type="NCBI Taxonomy" id="1797591"/>
    <lineage>
        <taxon>Bacteria</taxon>
        <taxon>Candidatus Chisholmiibacteriota</taxon>
    </lineage>
</organism>